<dbReference type="PANTHER" id="PTHR21331">
    <property type="entry name" value="BRCA1-ASSOCIATED ATM ACTIVATOR 1"/>
    <property type="match status" value="1"/>
</dbReference>
<dbReference type="Ensembl" id="ENSDCDT00010000396.1">
    <property type="protein sequence ID" value="ENSDCDP00010000387.1"/>
    <property type="gene ID" value="ENSDCDG00010000202.1"/>
</dbReference>
<dbReference type="SUPFAM" id="SSF48371">
    <property type="entry name" value="ARM repeat"/>
    <property type="match status" value="1"/>
</dbReference>
<dbReference type="Proteomes" id="UP000694580">
    <property type="component" value="Chromosome 3"/>
</dbReference>
<evidence type="ECO:0008006" key="7">
    <source>
        <dbReference type="Google" id="ProtNLM"/>
    </source>
</evidence>
<evidence type="ECO:0000256" key="3">
    <source>
        <dbReference type="ARBA" id="ARBA00061308"/>
    </source>
</evidence>
<proteinExistence type="inferred from homology"/>
<dbReference type="GeneTree" id="ENSGT00390000017551"/>
<dbReference type="GO" id="GO:0008283">
    <property type="term" value="P:cell population proliferation"/>
    <property type="evidence" value="ECO:0007669"/>
    <property type="project" value="InterPro"/>
</dbReference>
<dbReference type="PROSITE" id="PS50077">
    <property type="entry name" value="HEAT_REPEAT"/>
    <property type="match status" value="1"/>
</dbReference>
<reference evidence="5" key="2">
    <citation type="submission" date="2025-08" db="UniProtKB">
        <authorList>
            <consortium name="Ensembl"/>
        </authorList>
    </citation>
    <scope>IDENTIFICATION</scope>
</reference>
<evidence type="ECO:0000313" key="6">
    <source>
        <dbReference type="Proteomes" id="UP000694580"/>
    </source>
</evidence>
<dbReference type="InterPro" id="IPR021133">
    <property type="entry name" value="HEAT_type_2"/>
</dbReference>
<reference evidence="5" key="3">
    <citation type="submission" date="2025-09" db="UniProtKB">
        <authorList>
            <consortium name="Ensembl"/>
        </authorList>
    </citation>
    <scope>IDENTIFICATION</scope>
</reference>
<dbReference type="Gene3D" id="1.25.10.10">
    <property type="entry name" value="Leucine-rich Repeat Variant"/>
    <property type="match status" value="1"/>
</dbReference>
<accession>A0AAY3ZUN7</accession>
<dbReference type="InterPro" id="IPR038904">
    <property type="entry name" value="BRAT1"/>
</dbReference>
<dbReference type="GO" id="GO:0005634">
    <property type="term" value="C:nucleus"/>
    <property type="evidence" value="ECO:0007669"/>
    <property type="project" value="TreeGrafter"/>
</dbReference>
<sequence length="826" mass="90735">MDGDCGALLPRVLKVLADPTFDIPDDTCLEKLLDWLQDQARLEDAQSLVQEHPCIPHFISAVCTSESPDAAILAFAVKFTGILAANEGAFLRLDETGVIRMVFGCEEGIMKEMWEDPSVRSAWLHGLGGLVQHERGLRFFCESGLNRVALECQHDKSLFVTSGANNLLAHILNFACLPQCEESVQGDVTCRSAWDRLTVDIVKHISDTLSSDAQFQRRQALKLLALTLPGCRRPLLDRLWAAVLGPLELQIKMEPNSLVLPVMETLEAASRTDLFGQSDARIEDLIEAMLTSGDPNKVIQSASAIIHLEQCSESLKRKALDFILQPLLLISSSSTDTPSPVNGDSVKVHRAVLEGQLTQKSTCVPLLSLSLTSVSKLTSMEFQFMEIPEQLVIGAVMELLWMCLGESKTSTHLIGCSRLQRCCLDALSNLSTCQGGSAIRKNVLEALYHCLRNPDSEPTVLQKSLQAVLKWICVGSYSSELTEFLSQDLFPVLKRRVCDVQWEVRDSTLEFITQLSAHFTDNSVYRELLDCSGILPLLLASAEDGESYVRASAIAALGQAVTTLGPQGVQDPQSGLQDDVVTRLMTILAEDSEGFSRRAVVKVFTSWLKYQDSPPGLDLHGVLSLGSDDLDWEVKMYTLELAEALINKSLGLSFPNEPSPGPERPDVTEAQKKLEENRVLPVLLKNLFDYDRPVAHKACQLLLRLREDLGLTAGSCDSVEATAILGGGQSAEEMVKTWLKKRANSKSTSASESLQKTPDRTAGACVAASDWPTKLSFWELLNCLDLELRAQTLSLSSDHVVTSPRSLMEDILSAAQQSEDNMVDCY</sequence>
<comment type="subcellular location">
    <subcellularLocation>
        <location evidence="1">Cytoplasm</location>
    </subcellularLocation>
</comment>
<evidence type="ECO:0000256" key="4">
    <source>
        <dbReference type="PROSITE-ProRule" id="PRU00103"/>
    </source>
</evidence>
<keyword evidence="2" id="KW-0963">Cytoplasm</keyword>
<dbReference type="GO" id="GO:0005737">
    <property type="term" value="C:cytoplasm"/>
    <property type="evidence" value="ECO:0007669"/>
    <property type="project" value="UniProtKB-SubCell"/>
</dbReference>
<feature type="repeat" description="HEAT" evidence="4">
    <location>
        <begin position="534"/>
        <end position="571"/>
    </location>
</feature>
<dbReference type="InterPro" id="IPR011989">
    <property type="entry name" value="ARM-like"/>
</dbReference>
<name>A0AAY3ZUN7_9TELE</name>
<dbReference type="RefSeq" id="XP_028829012.1">
    <property type="nucleotide sequence ID" value="XM_028973179.1"/>
</dbReference>
<evidence type="ECO:0000313" key="5">
    <source>
        <dbReference type="Ensembl" id="ENSDCDP00010000387.1"/>
    </source>
</evidence>
<dbReference type="PANTHER" id="PTHR21331:SF2">
    <property type="entry name" value="BRCA1-ASSOCIATED ATM ACTIVATOR 1"/>
    <property type="match status" value="1"/>
</dbReference>
<comment type="similarity">
    <text evidence="3">Belongs to the BRAT1 family.</text>
</comment>
<evidence type="ECO:0000256" key="2">
    <source>
        <dbReference type="ARBA" id="ARBA00022490"/>
    </source>
</evidence>
<dbReference type="GeneID" id="114786232"/>
<gene>
    <name evidence="5" type="primary">BRAT1</name>
</gene>
<dbReference type="GO" id="GO:0006974">
    <property type="term" value="P:DNA damage response"/>
    <property type="evidence" value="ECO:0007669"/>
    <property type="project" value="InterPro"/>
</dbReference>
<dbReference type="AlphaFoldDB" id="A0AAY3ZUN7"/>
<keyword evidence="6" id="KW-1185">Reference proteome</keyword>
<organism evidence="5 6">
    <name type="scientific">Denticeps clupeoides</name>
    <name type="common">denticle herring</name>
    <dbReference type="NCBI Taxonomy" id="299321"/>
    <lineage>
        <taxon>Eukaryota</taxon>
        <taxon>Metazoa</taxon>
        <taxon>Chordata</taxon>
        <taxon>Craniata</taxon>
        <taxon>Vertebrata</taxon>
        <taxon>Euteleostomi</taxon>
        <taxon>Actinopterygii</taxon>
        <taxon>Neopterygii</taxon>
        <taxon>Teleostei</taxon>
        <taxon>Clupei</taxon>
        <taxon>Clupeiformes</taxon>
        <taxon>Denticipitoidei</taxon>
        <taxon>Denticipitidae</taxon>
        <taxon>Denticeps</taxon>
    </lineage>
</organism>
<evidence type="ECO:0000256" key="1">
    <source>
        <dbReference type="ARBA" id="ARBA00004496"/>
    </source>
</evidence>
<reference evidence="5 6" key="1">
    <citation type="submission" date="2020-06" db="EMBL/GenBank/DDBJ databases">
        <authorList>
            <consortium name="Wellcome Sanger Institute Data Sharing"/>
        </authorList>
    </citation>
    <scope>NUCLEOTIDE SEQUENCE [LARGE SCALE GENOMIC DNA]</scope>
</reference>
<protein>
    <recommendedName>
        <fullName evidence="7">BRCA1-associated ATM activator 1</fullName>
    </recommendedName>
</protein>
<dbReference type="InterPro" id="IPR016024">
    <property type="entry name" value="ARM-type_fold"/>
</dbReference>